<comment type="caution">
    <text evidence="2">The sequence shown here is derived from an EMBL/GenBank/DDBJ whole genome shotgun (WGS) entry which is preliminary data.</text>
</comment>
<dbReference type="EMBL" id="JARPUR010000005">
    <property type="protein sequence ID" value="KAK4875547.1"/>
    <property type="molecule type" value="Genomic_DNA"/>
</dbReference>
<feature type="compositionally biased region" description="Acidic residues" evidence="1">
    <location>
        <begin position="66"/>
        <end position="79"/>
    </location>
</feature>
<proteinExistence type="predicted"/>
<feature type="compositionally biased region" description="Acidic residues" evidence="1">
    <location>
        <begin position="33"/>
        <end position="43"/>
    </location>
</feature>
<name>A0AAN7P373_9COLE</name>
<evidence type="ECO:0000313" key="3">
    <source>
        <dbReference type="Proteomes" id="UP001353858"/>
    </source>
</evidence>
<feature type="region of interest" description="Disordered" evidence="1">
    <location>
        <begin position="27"/>
        <end position="91"/>
    </location>
</feature>
<reference evidence="3" key="1">
    <citation type="submission" date="2023-01" db="EMBL/GenBank/DDBJ databases">
        <title>Key to firefly adult light organ development and bioluminescence: homeobox transcription factors regulate luciferase expression and transportation to peroxisome.</title>
        <authorList>
            <person name="Fu X."/>
        </authorList>
    </citation>
    <scope>NUCLEOTIDE SEQUENCE [LARGE SCALE GENOMIC DNA]</scope>
</reference>
<protein>
    <submittedName>
        <fullName evidence="2">Uncharacterized protein</fullName>
    </submittedName>
</protein>
<feature type="compositionally biased region" description="Basic and acidic residues" evidence="1">
    <location>
        <begin position="203"/>
        <end position="224"/>
    </location>
</feature>
<sequence length="235" mass="27295">MDEIPESYKKVRYGDADYEETLIKWYEEKSNSDIDDCQTDEYETSDHDSDSALSENEVNDNVEMSALEDDDTPDADGEENSDKENLQNSPKLATKSYYGKNKFKWSKTAFNKRSQPRQHNIIVQLPGLQPSANLGTACSAKEAWKLLFTDEMLNKILWWTNLKLTSARQKYKDSNRCDLQDLDLIELEDNEIVSDAEQKHHEIKVVKHEEHNYEKDDTQSEPKQTRNKFIASRST</sequence>
<evidence type="ECO:0000256" key="1">
    <source>
        <dbReference type="SAM" id="MobiDB-lite"/>
    </source>
</evidence>
<evidence type="ECO:0000313" key="2">
    <source>
        <dbReference type="EMBL" id="KAK4875547.1"/>
    </source>
</evidence>
<feature type="region of interest" description="Disordered" evidence="1">
    <location>
        <begin position="203"/>
        <end position="235"/>
    </location>
</feature>
<dbReference type="Proteomes" id="UP001353858">
    <property type="component" value="Unassembled WGS sequence"/>
</dbReference>
<accession>A0AAN7P373</accession>
<organism evidence="2 3">
    <name type="scientific">Aquatica leii</name>
    <dbReference type="NCBI Taxonomy" id="1421715"/>
    <lineage>
        <taxon>Eukaryota</taxon>
        <taxon>Metazoa</taxon>
        <taxon>Ecdysozoa</taxon>
        <taxon>Arthropoda</taxon>
        <taxon>Hexapoda</taxon>
        <taxon>Insecta</taxon>
        <taxon>Pterygota</taxon>
        <taxon>Neoptera</taxon>
        <taxon>Endopterygota</taxon>
        <taxon>Coleoptera</taxon>
        <taxon>Polyphaga</taxon>
        <taxon>Elateriformia</taxon>
        <taxon>Elateroidea</taxon>
        <taxon>Lampyridae</taxon>
        <taxon>Luciolinae</taxon>
        <taxon>Aquatica</taxon>
    </lineage>
</organism>
<keyword evidence="3" id="KW-1185">Reference proteome</keyword>
<gene>
    <name evidence="2" type="ORF">RN001_011969</name>
</gene>
<dbReference type="AlphaFoldDB" id="A0AAN7P373"/>